<evidence type="ECO:0000313" key="1">
    <source>
        <dbReference type="EMBL" id="MPN13785.1"/>
    </source>
</evidence>
<gene>
    <name evidence="1" type="ORF">SDC9_161111</name>
</gene>
<dbReference type="AlphaFoldDB" id="A0A645FH86"/>
<organism evidence="1">
    <name type="scientific">bioreactor metagenome</name>
    <dbReference type="NCBI Taxonomy" id="1076179"/>
    <lineage>
        <taxon>unclassified sequences</taxon>
        <taxon>metagenomes</taxon>
        <taxon>ecological metagenomes</taxon>
    </lineage>
</organism>
<accession>A0A645FH86</accession>
<sequence>MGAHTERLGADRKGKGRIRFLLAGQHRRRAVRKGPDSLGLPLLWKRAVYTRGEPLFRRRRLRAQQQRGSAQSLAGLCICHCIALCRQGKLLGGMERAGWQVVLEKRHGRRGVRPFCRRHSQGGEAGRPFSPRFRRGNLWKGLEIYR</sequence>
<reference evidence="1" key="1">
    <citation type="submission" date="2019-08" db="EMBL/GenBank/DDBJ databases">
        <authorList>
            <person name="Kucharzyk K."/>
            <person name="Murdoch R.W."/>
            <person name="Higgins S."/>
            <person name="Loffler F."/>
        </authorList>
    </citation>
    <scope>NUCLEOTIDE SEQUENCE</scope>
</reference>
<dbReference type="EMBL" id="VSSQ01060332">
    <property type="protein sequence ID" value="MPN13785.1"/>
    <property type="molecule type" value="Genomic_DNA"/>
</dbReference>
<protein>
    <submittedName>
        <fullName evidence="1">Uncharacterized protein</fullName>
    </submittedName>
</protein>
<comment type="caution">
    <text evidence="1">The sequence shown here is derived from an EMBL/GenBank/DDBJ whole genome shotgun (WGS) entry which is preliminary data.</text>
</comment>
<proteinExistence type="predicted"/>
<name>A0A645FH86_9ZZZZ</name>